<dbReference type="EMBL" id="JACRSN010000008">
    <property type="protein sequence ID" value="MBC8533758.1"/>
    <property type="molecule type" value="Genomic_DNA"/>
</dbReference>
<dbReference type="PIRSF" id="PIRSF005485">
    <property type="entry name" value="HrcA"/>
    <property type="match status" value="1"/>
</dbReference>
<sequence>MELSERKLKILAAIVSSYIENGEPVGSKSIASDLGVSSATVRNEMADLSELGFLEQPHTSAGRIPSQRGYRLYIDHMMEKKPVTEREKNYMDSALHAGAYDPDRLLLNVSKVLAAITKLAAVSTTPSGNMAVVRAIQFVQTSRRTAMIVLMSSAGTMKTRVFHCDFDLTPEILRIFFRVFNERLAGKPVSSITPAFIQTLGASLGEMMLLMSSALMALLEVANDTLETDVCLDGQVNLLFYPEYGGAKAFAMMQFLERSREVARLLLNQPGEMQVLVGAETGRPELAESGVVIARYAIGGEDAGAIGVIGPMRMDYSKTIANLEYLSHSVGTCLTQLMREESY</sequence>
<dbReference type="InterPro" id="IPR029016">
    <property type="entry name" value="GAF-like_dom_sf"/>
</dbReference>
<dbReference type="PANTHER" id="PTHR34824:SF1">
    <property type="entry name" value="HEAT-INDUCIBLE TRANSCRIPTION REPRESSOR HRCA"/>
    <property type="match status" value="1"/>
</dbReference>
<feature type="domain" description="Heat-inducible transcription repressor HrcA C-terminal" evidence="6">
    <location>
        <begin position="103"/>
        <end position="320"/>
    </location>
</feature>
<dbReference type="RefSeq" id="WP_249319405.1">
    <property type="nucleotide sequence ID" value="NZ_JACRSN010000008.1"/>
</dbReference>
<evidence type="ECO:0000256" key="5">
    <source>
        <dbReference type="HAMAP-Rule" id="MF_00081"/>
    </source>
</evidence>
<comment type="caution">
    <text evidence="8">The sequence shown here is derived from an EMBL/GenBank/DDBJ whole genome shotgun (WGS) entry which is preliminary data.</text>
</comment>
<evidence type="ECO:0000259" key="6">
    <source>
        <dbReference type="Pfam" id="PF01628"/>
    </source>
</evidence>
<dbReference type="InterPro" id="IPR036388">
    <property type="entry name" value="WH-like_DNA-bd_sf"/>
</dbReference>
<dbReference type="GO" id="GO:0003677">
    <property type="term" value="F:DNA binding"/>
    <property type="evidence" value="ECO:0007669"/>
    <property type="project" value="InterPro"/>
</dbReference>
<dbReference type="Pfam" id="PF01628">
    <property type="entry name" value="HrcA"/>
    <property type="match status" value="1"/>
</dbReference>
<dbReference type="HAMAP" id="MF_00081">
    <property type="entry name" value="HrcA"/>
    <property type="match status" value="1"/>
</dbReference>
<evidence type="ECO:0000256" key="2">
    <source>
        <dbReference type="ARBA" id="ARBA00023015"/>
    </source>
</evidence>
<evidence type="ECO:0000313" key="8">
    <source>
        <dbReference type="EMBL" id="MBC8533758.1"/>
    </source>
</evidence>
<name>A0A926D976_9FIRM</name>
<organism evidence="8 9">
    <name type="scientific">Yeguia hominis</name>
    <dbReference type="NCBI Taxonomy" id="2763662"/>
    <lineage>
        <taxon>Bacteria</taxon>
        <taxon>Bacillati</taxon>
        <taxon>Bacillota</taxon>
        <taxon>Clostridia</taxon>
        <taxon>Eubacteriales</taxon>
        <taxon>Yeguiaceae</taxon>
        <taxon>Yeguia</taxon>
    </lineage>
</organism>
<dbReference type="InterPro" id="IPR005104">
    <property type="entry name" value="WHTH_HrcA_DNA-bd"/>
</dbReference>
<dbReference type="SUPFAM" id="SSF46785">
    <property type="entry name" value="Winged helix' DNA-binding domain"/>
    <property type="match status" value="1"/>
</dbReference>
<dbReference type="PANTHER" id="PTHR34824">
    <property type="entry name" value="HEAT-INDUCIBLE TRANSCRIPTION REPRESSOR HRCA"/>
    <property type="match status" value="1"/>
</dbReference>
<gene>
    <name evidence="5 8" type="primary">hrcA</name>
    <name evidence="8" type="ORF">IAG03_07020</name>
</gene>
<dbReference type="Pfam" id="PF03444">
    <property type="entry name" value="WHD_HrcA"/>
    <property type="match status" value="1"/>
</dbReference>
<evidence type="ECO:0000256" key="1">
    <source>
        <dbReference type="ARBA" id="ARBA00022491"/>
    </source>
</evidence>
<keyword evidence="9" id="KW-1185">Reference proteome</keyword>
<accession>A0A926D976</accession>
<evidence type="ECO:0000256" key="4">
    <source>
        <dbReference type="ARBA" id="ARBA00023163"/>
    </source>
</evidence>
<feature type="domain" description="Winged helix-turn-helix transcription repressor HrcA DNA-binding" evidence="7">
    <location>
        <begin position="2"/>
        <end position="71"/>
    </location>
</feature>
<comment type="similarity">
    <text evidence="5">Belongs to the HrcA family.</text>
</comment>
<keyword evidence="2 5" id="KW-0805">Transcription regulation</keyword>
<dbReference type="NCBIfam" id="TIGR00331">
    <property type="entry name" value="hrcA"/>
    <property type="match status" value="1"/>
</dbReference>
<dbReference type="InterPro" id="IPR023120">
    <property type="entry name" value="WHTH_transcript_rep_HrcA_IDD"/>
</dbReference>
<dbReference type="SUPFAM" id="SSF55781">
    <property type="entry name" value="GAF domain-like"/>
    <property type="match status" value="1"/>
</dbReference>
<protein>
    <recommendedName>
        <fullName evidence="5">Heat-inducible transcription repressor HrcA</fullName>
    </recommendedName>
</protein>
<dbReference type="Proteomes" id="UP000651482">
    <property type="component" value="Unassembled WGS sequence"/>
</dbReference>
<dbReference type="AlphaFoldDB" id="A0A926D976"/>
<evidence type="ECO:0000256" key="3">
    <source>
        <dbReference type="ARBA" id="ARBA00023016"/>
    </source>
</evidence>
<evidence type="ECO:0000259" key="7">
    <source>
        <dbReference type="Pfam" id="PF03444"/>
    </source>
</evidence>
<proteinExistence type="inferred from homology"/>
<reference evidence="8" key="1">
    <citation type="submission" date="2020-08" db="EMBL/GenBank/DDBJ databases">
        <title>Genome public.</title>
        <authorList>
            <person name="Liu C."/>
            <person name="Sun Q."/>
        </authorList>
    </citation>
    <scope>NUCLEOTIDE SEQUENCE</scope>
    <source>
        <strain evidence="8">NSJ-40</strain>
    </source>
</reference>
<keyword evidence="3 5" id="KW-0346">Stress response</keyword>
<dbReference type="InterPro" id="IPR021153">
    <property type="entry name" value="HrcA_C"/>
</dbReference>
<keyword evidence="4 5" id="KW-0804">Transcription</keyword>
<dbReference type="GO" id="GO:0045892">
    <property type="term" value="P:negative regulation of DNA-templated transcription"/>
    <property type="evidence" value="ECO:0007669"/>
    <property type="project" value="UniProtKB-UniRule"/>
</dbReference>
<evidence type="ECO:0000313" key="9">
    <source>
        <dbReference type="Proteomes" id="UP000651482"/>
    </source>
</evidence>
<dbReference type="InterPro" id="IPR002571">
    <property type="entry name" value="HrcA"/>
</dbReference>
<dbReference type="Gene3D" id="3.30.390.60">
    <property type="entry name" value="Heat-inducible transcription repressor hrca homolog, domain 3"/>
    <property type="match status" value="1"/>
</dbReference>
<comment type="function">
    <text evidence="5">Negative regulator of class I heat shock genes (grpE-dnaK-dnaJ and groELS operons). Prevents heat-shock induction of these operons.</text>
</comment>
<dbReference type="Gene3D" id="1.10.10.10">
    <property type="entry name" value="Winged helix-like DNA-binding domain superfamily/Winged helix DNA-binding domain"/>
    <property type="match status" value="1"/>
</dbReference>
<keyword evidence="1 5" id="KW-0678">Repressor</keyword>
<dbReference type="Gene3D" id="3.30.450.40">
    <property type="match status" value="1"/>
</dbReference>
<dbReference type="InterPro" id="IPR036390">
    <property type="entry name" value="WH_DNA-bd_sf"/>
</dbReference>